<dbReference type="EMBL" id="JBHUMY010000001">
    <property type="protein sequence ID" value="MFD2659079.1"/>
    <property type="molecule type" value="Genomic_DNA"/>
</dbReference>
<dbReference type="Pfam" id="PF07221">
    <property type="entry name" value="GlcNAc_2-epim"/>
    <property type="match status" value="1"/>
</dbReference>
<evidence type="ECO:0000256" key="3">
    <source>
        <dbReference type="ARBA" id="ARBA00023235"/>
    </source>
</evidence>
<keyword evidence="3 4" id="KW-0413">Isomerase</keyword>
<dbReference type="PANTHER" id="PTHR15108">
    <property type="entry name" value="N-ACYLGLUCOSAMINE-2-EPIMERASE"/>
    <property type="match status" value="1"/>
</dbReference>
<proteinExistence type="inferred from homology"/>
<dbReference type="Proteomes" id="UP001597493">
    <property type="component" value="Unassembled WGS sequence"/>
</dbReference>
<dbReference type="InterPro" id="IPR028584">
    <property type="entry name" value="Cellobiose_2_epim"/>
</dbReference>
<comment type="catalytic activity">
    <reaction evidence="1 4">
        <text>D-cellobiose = beta-D-glucosyl-(1-&gt;4)-D-mannopyranose</text>
        <dbReference type="Rhea" id="RHEA:23384"/>
        <dbReference type="ChEBI" id="CHEBI:17057"/>
        <dbReference type="ChEBI" id="CHEBI:47931"/>
        <dbReference type="EC" id="5.1.3.11"/>
    </reaction>
</comment>
<organism evidence="5 6">
    <name type="scientific">Paenibacillus thailandensis</name>
    <dbReference type="NCBI Taxonomy" id="393250"/>
    <lineage>
        <taxon>Bacteria</taxon>
        <taxon>Bacillati</taxon>
        <taxon>Bacillota</taxon>
        <taxon>Bacilli</taxon>
        <taxon>Bacillales</taxon>
        <taxon>Paenibacillaceae</taxon>
        <taxon>Paenibacillus</taxon>
    </lineage>
</organism>
<dbReference type="InterPro" id="IPR010819">
    <property type="entry name" value="AGE/CE"/>
</dbReference>
<dbReference type="EC" id="5.1.3.11" evidence="4"/>
<name>A0ABW5QRQ7_9BACL</name>
<comment type="function">
    <text evidence="4">Catalyzes the reversible epimerization of cellobiose to 4-O-beta-D-glucopyranosyl-D-mannose (Glc-Man).</text>
</comment>
<dbReference type="InterPro" id="IPR012341">
    <property type="entry name" value="6hp_glycosidase-like_sf"/>
</dbReference>
<comment type="similarity">
    <text evidence="2">Belongs to the N-acylglucosamine 2-epimerase family.</text>
</comment>
<dbReference type="SUPFAM" id="SSF48208">
    <property type="entry name" value="Six-hairpin glycosidases"/>
    <property type="match status" value="1"/>
</dbReference>
<dbReference type="Gene3D" id="1.50.10.10">
    <property type="match status" value="1"/>
</dbReference>
<evidence type="ECO:0000313" key="5">
    <source>
        <dbReference type="EMBL" id="MFD2659079.1"/>
    </source>
</evidence>
<sequence>MGSLDIVKSEIESELLNHILPFWTALKDETYGGYFGKLDYDLSLHKDAPKGGIATARLLWSFSAAYRKTGISLYAEQAEHAFRFLQNRLLDREFGGIYWAVDYKGNPLDTRKHIYNQSFAVYSLSEYYLASRNAEALELAKELYYLIEDRGYNAEAGGYKEEFDREWNERENEMLSDNGVMAAMTMNTHIHVLEAYTTLYRAWPDERVRASVAGLMNILYEKIYDPGKQRLNVFFDHEWNSLVDLTSYGHDIEASWLMDEAMKAIGSDNSDHRRMIIDLAYAVAREAVQSDGSLANEKEGAHTDTSRIWWVQAEAMVGFHNAYTRTQDAMFIELATNLWTYTKNNIIDSRRGGEWLWAVEEDGTHDTRELAGPWKCPYHNSRFCIELIERMNTP</sequence>
<dbReference type="InterPro" id="IPR008928">
    <property type="entry name" value="6-hairpin_glycosidase_sf"/>
</dbReference>
<dbReference type="RefSeq" id="WP_379269275.1">
    <property type="nucleotide sequence ID" value="NZ_JBHUGT010000031.1"/>
</dbReference>
<evidence type="ECO:0000256" key="2">
    <source>
        <dbReference type="ARBA" id="ARBA00008558"/>
    </source>
</evidence>
<gene>
    <name evidence="5" type="ORF">ACFSW5_02240</name>
</gene>
<evidence type="ECO:0000256" key="4">
    <source>
        <dbReference type="HAMAP-Rule" id="MF_00929"/>
    </source>
</evidence>
<evidence type="ECO:0000256" key="1">
    <source>
        <dbReference type="ARBA" id="ARBA00001470"/>
    </source>
</evidence>
<protein>
    <recommendedName>
        <fullName evidence="4">Cellobiose 2-epimerase</fullName>
        <shortName evidence="4">CE</shortName>
        <ecNumber evidence="4">5.1.3.11</ecNumber>
    </recommendedName>
</protein>
<comment type="caution">
    <text evidence="5">The sequence shown here is derived from an EMBL/GenBank/DDBJ whole genome shotgun (WGS) entry which is preliminary data.</text>
</comment>
<keyword evidence="6" id="KW-1185">Reference proteome</keyword>
<reference evidence="6" key="1">
    <citation type="journal article" date="2019" name="Int. J. Syst. Evol. Microbiol.">
        <title>The Global Catalogue of Microorganisms (GCM) 10K type strain sequencing project: providing services to taxonomists for standard genome sequencing and annotation.</title>
        <authorList>
            <consortium name="The Broad Institute Genomics Platform"/>
            <consortium name="The Broad Institute Genome Sequencing Center for Infectious Disease"/>
            <person name="Wu L."/>
            <person name="Ma J."/>
        </authorList>
    </citation>
    <scope>NUCLEOTIDE SEQUENCE [LARGE SCALE GENOMIC DNA]</scope>
    <source>
        <strain evidence="6">TISTR 1827</strain>
    </source>
</reference>
<evidence type="ECO:0000313" key="6">
    <source>
        <dbReference type="Proteomes" id="UP001597493"/>
    </source>
</evidence>
<dbReference type="HAMAP" id="MF_00929">
    <property type="entry name" value="Cellobiose_2_epim"/>
    <property type="match status" value="1"/>
</dbReference>
<comment type="similarity">
    <text evidence="4">Belongs to the cellobiose 2-epimerase family.</text>
</comment>
<accession>A0ABW5QRQ7</accession>